<dbReference type="EMBL" id="AAYA01000013">
    <property type="protein sequence ID" value="EBA06773.1"/>
    <property type="molecule type" value="Genomic_DNA"/>
</dbReference>
<dbReference type="AlphaFoldDB" id="A3K801"/>
<keyword evidence="2" id="KW-0413">Isomerase</keyword>
<evidence type="ECO:0008006" key="5">
    <source>
        <dbReference type="Google" id="ProtNLM"/>
    </source>
</evidence>
<dbReference type="InterPro" id="IPR007400">
    <property type="entry name" value="PrpF-like"/>
</dbReference>
<comment type="similarity">
    <text evidence="1">Belongs to the PrpF family.</text>
</comment>
<protein>
    <recommendedName>
        <fullName evidence="5">PrpF family protein</fullName>
    </recommendedName>
</protein>
<keyword evidence="4" id="KW-1185">Reference proteome</keyword>
<dbReference type="GO" id="GO:0016853">
    <property type="term" value="F:isomerase activity"/>
    <property type="evidence" value="ECO:0007669"/>
    <property type="project" value="UniProtKB-KW"/>
</dbReference>
<evidence type="ECO:0000313" key="3">
    <source>
        <dbReference type="EMBL" id="EBA06773.1"/>
    </source>
</evidence>
<name>A3K801_SAGS3</name>
<evidence type="ECO:0000256" key="1">
    <source>
        <dbReference type="ARBA" id="ARBA00007673"/>
    </source>
</evidence>
<dbReference type="eggNOG" id="COG2828">
    <property type="taxonomic scope" value="Bacteria"/>
</dbReference>
<dbReference type="SUPFAM" id="SSF54506">
    <property type="entry name" value="Diaminopimelate epimerase-like"/>
    <property type="match status" value="2"/>
</dbReference>
<dbReference type="OrthoDB" id="9779763at2"/>
<sequence length="370" mass="38222">MATGRIRALYMRGGTSRALMFHRDDLPVATAPDYAAWNPVFLGAIGSPDPFGRQLNGIGGGISSLSKVAVIGPPSRPDADVDYTFGQVGVKEPTVSFRGNCGNISSAVGPFAIDQGLVAASGDSARVRIHNTNTGKIIVAEFPLQDGAWSEEGDFALDGVAGTGAPIRLSFLDPGGATTGRLLPTGTPRERMTVAGEEIEVSLIDAANPVCFARATDLGLTGRESPEDLAANAALMSRAVNMRVAAAVKMGLSPDEDHARRVLTNLPLVALVSAPDPDSSKEAGAGIVVRMFSADQPHKAVPLTGALCLAAAGALQGSLVQPLIAKGSPLVICHASGRMTVDADIATDGTVTSVSTYRTARRVMAGEVYY</sequence>
<dbReference type="Proteomes" id="UP000005713">
    <property type="component" value="Unassembled WGS sequence"/>
</dbReference>
<reference evidence="3 4" key="1">
    <citation type="submission" date="2006-06" db="EMBL/GenBank/DDBJ databases">
        <authorList>
            <person name="Moran M.A."/>
            <person name="Ferriera S."/>
            <person name="Johnson J."/>
            <person name="Kravitz S."/>
            <person name="Beeson K."/>
            <person name="Sutton G."/>
            <person name="Rogers Y.-H."/>
            <person name="Friedman R."/>
            <person name="Frazier M."/>
            <person name="Venter J.C."/>
        </authorList>
    </citation>
    <scope>NUCLEOTIDE SEQUENCE [LARGE SCALE GENOMIC DNA]</scope>
    <source>
        <strain evidence="3 4">E-37</strain>
    </source>
</reference>
<dbReference type="Pfam" id="PF04303">
    <property type="entry name" value="PrpF"/>
    <property type="match status" value="1"/>
</dbReference>
<comment type="caution">
    <text evidence="3">The sequence shown here is derived from an EMBL/GenBank/DDBJ whole genome shotgun (WGS) entry which is preliminary data.</text>
</comment>
<dbReference type="Gene3D" id="3.10.310.10">
    <property type="entry name" value="Diaminopimelate Epimerase, Chain A, domain 1"/>
    <property type="match status" value="2"/>
</dbReference>
<gene>
    <name evidence="3" type="ORF">SSE37_02760</name>
</gene>
<evidence type="ECO:0000256" key="2">
    <source>
        <dbReference type="ARBA" id="ARBA00023235"/>
    </source>
</evidence>
<dbReference type="PANTHER" id="PTHR43709:SF2">
    <property type="entry name" value="DUF453 DOMAIN PROTEIN (AFU_ORTHOLOGUE AFUA_6G00360)"/>
    <property type="match status" value="1"/>
</dbReference>
<dbReference type="PANTHER" id="PTHR43709">
    <property type="entry name" value="ACONITATE ISOMERASE-RELATED"/>
    <property type="match status" value="1"/>
</dbReference>
<organism evidence="3 4">
    <name type="scientific">Sagittula stellata (strain ATCC 700073 / DSM 11524 / E-37)</name>
    <dbReference type="NCBI Taxonomy" id="388399"/>
    <lineage>
        <taxon>Bacteria</taxon>
        <taxon>Pseudomonadati</taxon>
        <taxon>Pseudomonadota</taxon>
        <taxon>Alphaproteobacteria</taxon>
        <taxon>Rhodobacterales</taxon>
        <taxon>Roseobacteraceae</taxon>
        <taxon>Sagittula</taxon>
    </lineage>
</organism>
<evidence type="ECO:0000313" key="4">
    <source>
        <dbReference type="Proteomes" id="UP000005713"/>
    </source>
</evidence>
<accession>A3K801</accession>
<dbReference type="RefSeq" id="WP_005862001.1">
    <property type="nucleotide sequence ID" value="NZ_AAYA01000013.1"/>
</dbReference>
<proteinExistence type="inferred from homology"/>